<proteinExistence type="predicted"/>
<sequence>MQHAYDFYKPDMVSEYPVVDGKLSIECYLSALDHCYTRYRNKEQALRQKEGSDTRITLQDFAYVVFHTPYCKLVQKSLARLLLNDFLSDPNPNTQSGLYSGLETFRSVSTQGWNLQYLS</sequence>
<evidence type="ECO:0000313" key="4">
    <source>
        <dbReference type="Proteomes" id="UP000314986"/>
    </source>
</evidence>
<dbReference type="InterPro" id="IPR016039">
    <property type="entry name" value="Thiolase-like"/>
</dbReference>
<evidence type="ECO:0000259" key="2">
    <source>
        <dbReference type="Pfam" id="PF08540"/>
    </source>
</evidence>
<dbReference type="PANTHER" id="PTHR43323:SF2">
    <property type="entry name" value="HYDROXYMETHYLGLUTARYL-COA SYNTHASE"/>
    <property type="match status" value="1"/>
</dbReference>
<dbReference type="GO" id="GO:0010142">
    <property type="term" value="P:farnesyl diphosphate biosynthetic process, mevalonate pathway"/>
    <property type="evidence" value="ECO:0007669"/>
    <property type="project" value="InterPro"/>
</dbReference>
<dbReference type="Gene3D" id="3.40.47.10">
    <property type="match status" value="1"/>
</dbReference>
<reference evidence="4" key="2">
    <citation type="journal article" date="2007" name="PLoS Biol.">
        <title>Survey sequencing and comparative analysis of the elephant shark (Callorhinchus milii) genome.</title>
        <authorList>
            <person name="Venkatesh B."/>
            <person name="Kirkness E.F."/>
            <person name="Loh Y.H."/>
            <person name="Halpern A.L."/>
            <person name="Lee A.P."/>
            <person name="Johnson J."/>
            <person name="Dandona N."/>
            <person name="Viswanathan L.D."/>
            <person name="Tay A."/>
            <person name="Venter J.C."/>
            <person name="Strausberg R.L."/>
            <person name="Brenner S."/>
        </authorList>
    </citation>
    <scope>NUCLEOTIDE SEQUENCE [LARGE SCALE GENOMIC DNA]</scope>
</reference>
<accession>A0A4W3GG80</accession>
<dbReference type="InterPro" id="IPR013746">
    <property type="entry name" value="HMG_CoA_synt_C_dom"/>
</dbReference>
<reference evidence="4" key="1">
    <citation type="journal article" date="2006" name="Science">
        <title>Ancient noncoding elements conserved in the human genome.</title>
        <authorList>
            <person name="Venkatesh B."/>
            <person name="Kirkness E.F."/>
            <person name="Loh Y.H."/>
            <person name="Halpern A.L."/>
            <person name="Lee A.P."/>
            <person name="Johnson J."/>
            <person name="Dandona N."/>
            <person name="Viswanathan L.D."/>
            <person name="Tay A."/>
            <person name="Venter J.C."/>
            <person name="Strausberg R.L."/>
            <person name="Brenner S."/>
        </authorList>
    </citation>
    <scope>NUCLEOTIDE SEQUENCE [LARGE SCALE GENOMIC DNA]</scope>
</reference>
<keyword evidence="1" id="KW-0808">Transferase</keyword>
<evidence type="ECO:0000313" key="3">
    <source>
        <dbReference type="Ensembl" id="ENSCMIP00000001947.1"/>
    </source>
</evidence>
<dbReference type="SUPFAM" id="SSF53901">
    <property type="entry name" value="Thiolase-like"/>
    <property type="match status" value="1"/>
</dbReference>
<feature type="domain" description="Hydroxymethylglutaryl-coenzyme A synthase C-terminal" evidence="2">
    <location>
        <begin position="1"/>
        <end position="109"/>
    </location>
</feature>
<dbReference type="STRING" id="7868.ENSCMIP00000001947"/>
<reference evidence="3" key="4">
    <citation type="submission" date="2025-08" db="UniProtKB">
        <authorList>
            <consortium name="Ensembl"/>
        </authorList>
    </citation>
    <scope>IDENTIFICATION</scope>
</reference>
<keyword evidence="4" id="KW-1185">Reference proteome</keyword>
<dbReference type="Proteomes" id="UP000314986">
    <property type="component" value="Unassembled WGS sequence"/>
</dbReference>
<dbReference type="GeneTree" id="ENSGT00390000006096"/>
<dbReference type="OMA" id="IYRIGIR"/>
<dbReference type="AlphaFoldDB" id="A0A4W3GG80"/>
<organism evidence="3 4">
    <name type="scientific">Callorhinchus milii</name>
    <name type="common">Ghost shark</name>
    <dbReference type="NCBI Taxonomy" id="7868"/>
    <lineage>
        <taxon>Eukaryota</taxon>
        <taxon>Metazoa</taxon>
        <taxon>Chordata</taxon>
        <taxon>Craniata</taxon>
        <taxon>Vertebrata</taxon>
        <taxon>Chondrichthyes</taxon>
        <taxon>Holocephali</taxon>
        <taxon>Chimaeriformes</taxon>
        <taxon>Callorhinchidae</taxon>
        <taxon>Callorhinchus</taxon>
    </lineage>
</organism>
<reference evidence="4" key="3">
    <citation type="journal article" date="2014" name="Nature">
        <title>Elephant shark genome provides unique insights into gnathostome evolution.</title>
        <authorList>
            <consortium name="International Elephant Shark Genome Sequencing Consortium"/>
            <person name="Venkatesh B."/>
            <person name="Lee A.P."/>
            <person name="Ravi V."/>
            <person name="Maurya A.K."/>
            <person name="Lian M.M."/>
            <person name="Swann J.B."/>
            <person name="Ohta Y."/>
            <person name="Flajnik M.F."/>
            <person name="Sutoh Y."/>
            <person name="Kasahara M."/>
            <person name="Hoon S."/>
            <person name="Gangu V."/>
            <person name="Roy S.W."/>
            <person name="Irimia M."/>
            <person name="Korzh V."/>
            <person name="Kondrychyn I."/>
            <person name="Lim Z.W."/>
            <person name="Tay B.H."/>
            <person name="Tohari S."/>
            <person name="Kong K.W."/>
            <person name="Ho S."/>
            <person name="Lorente-Galdos B."/>
            <person name="Quilez J."/>
            <person name="Marques-Bonet T."/>
            <person name="Raney B.J."/>
            <person name="Ingham P.W."/>
            <person name="Tay A."/>
            <person name="Hillier L.W."/>
            <person name="Minx P."/>
            <person name="Boehm T."/>
            <person name="Wilson R.K."/>
            <person name="Brenner S."/>
            <person name="Warren W.C."/>
        </authorList>
    </citation>
    <scope>NUCLEOTIDE SEQUENCE [LARGE SCALE GENOMIC DNA]</scope>
</reference>
<dbReference type="InParanoid" id="A0A4W3GG80"/>
<name>A0A4W3GG80_CALMI</name>
<dbReference type="GO" id="GO:0004421">
    <property type="term" value="F:hydroxymethylglutaryl-CoA synthase activity"/>
    <property type="evidence" value="ECO:0007669"/>
    <property type="project" value="InterPro"/>
</dbReference>
<dbReference type="PANTHER" id="PTHR43323">
    <property type="entry name" value="3-HYDROXY-3-METHYLGLUTARYL COENZYME A SYNTHASE"/>
    <property type="match status" value="1"/>
</dbReference>
<reference evidence="3" key="5">
    <citation type="submission" date="2025-09" db="UniProtKB">
        <authorList>
            <consortium name="Ensembl"/>
        </authorList>
    </citation>
    <scope>IDENTIFICATION</scope>
</reference>
<dbReference type="Ensembl" id="ENSCMIT00000002021.1">
    <property type="protein sequence ID" value="ENSCMIP00000001947.1"/>
    <property type="gene ID" value="ENSCMIG00000001202.1"/>
</dbReference>
<evidence type="ECO:0000256" key="1">
    <source>
        <dbReference type="ARBA" id="ARBA00022679"/>
    </source>
</evidence>
<protein>
    <recommendedName>
        <fullName evidence="2">Hydroxymethylglutaryl-coenzyme A synthase C-terminal domain-containing protein</fullName>
    </recommendedName>
</protein>
<dbReference type="GO" id="GO:0006084">
    <property type="term" value="P:acetyl-CoA metabolic process"/>
    <property type="evidence" value="ECO:0007669"/>
    <property type="project" value="InterPro"/>
</dbReference>
<dbReference type="Pfam" id="PF08540">
    <property type="entry name" value="HMG_CoA_synt_C"/>
    <property type="match status" value="1"/>
</dbReference>